<dbReference type="Pfam" id="PF07238">
    <property type="entry name" value="PilZ"/>
    <property type="match status" value="1"/>
</dbReference>
<dbReference type="InterPro" id="IPR009875">
    <property type="entry name" value="PilZ_domain"/>
</dbReference>
<proteinExistence type="predicted"/>
<dbReference type="Proteomes" id="UP001314796">
    <property type="component" value="Unassembled WGS sequence"/>
</dbReference>
<reference evidence="2 3" key="1">
    <citation type="submission" date="2021-01" db="EMBL/GenBank/DDBJ databases">
        <title>Genomic Encyclopedia of Type Strains, Phase IV (KMG-IV): sequencing the most valuable type-strain genomes for metagenomic binning, comparative biology and taxonomic classification.</title>
        <authorList>
            <person name="Goeker M."/>
        </authorList>
    </citation>
    <scope>NUCLEOTIDE SEQUENCE [LARGE SCALE GENOMIC DNA]</scope>
    <source>
        <strain evidence="2 3">DSM 25890</strain>
    </source>
</reference>
<comment type="caution">
    <text evidence="2">The sequence shown here is derived from an EMBL/GenBank/DDBJ whole genome shotgun (WGS) entry which is preliminary data.</text>
</comment>
<protein>
    <submittedName>
        <fullName evidence="2">C-di-GMP-binding flagellar brake protein YcgR</fullName>
    </submittedName>
</protein>
<dbReference type="SUPFAM" id="SSF141371">
    <property type="entry name" value="PilZ domain-like"/>
    <property type="match status" value="1"/>
</dbReference>
<evidence type="ECO:0000259" key="1">
    <source>
        <dbReference type="Pfam" id="PF07238"/>
    </source>
</evidence>
<keyword evidence="2" id="KW-0282">Flagellum</keyword>
<keyword evidence="2" id="KW-0969">Cilium</keyword>
<gene>
    <name evidence="2" type="ORF">JOC73_000752</name>
</gene>
<keyword evidence="2" id="KW-0966">Cell projection</keyword>
<name>A0ABS2NN10_9FIRM</name>
<accession>A0ABS2NN10</accession>
<sequence>MKGYLEQGMPIKLEIDVSPPHFYLWGEIGEFQGDEMIVKIEGQYAQREVRRVKCTIPRDTKACTFETFIMKGKEQAVVLKMPPLNGFQLIQRRKYLRVDVDIPVNCYLVGIEDEEGKSEKFFPASLKDLSGGGALINSNISLPLGTVILFEIPINDQMMVLTAQVVRNKESDEDYSRNLGCEFLGIDEADQKKIIAYCTGVQLKSKRRVKNIV</sequence>
<dbReference type="RefSeq" id="WP_204400518.1">
    <property type="nucleotide sequence ID" value="NZ_JAFBEE010000003.1"/>
</dbReference>
<dbReference type="Gene3D" id="2.40.10.220">
    <property type="entry name" value="predicted glycosyltransferase like domains"/>
    <property type="match status" value="1"/>
</dbReference>
<feature type="domain" description="PilZ" evidence="1">
    <location>
        <begin position="91"/>
        <end position="199"/>
    </location>
</feature>
<keyword evidence="3" id="KW-1185">Reference proteome</keyword>
<dbReference type="EMBL" id="JAFBEE010000003">
    <property type="protein sequence ID" value="MBM7614241.1"/>
    <property type="molecule type" value="Genomic_DNA"/>
</dbReference>
<organism evidence="2 3">
    <name type="scientific">Alkaliphilus hydrothermalis</name>
    <dbReference type="NCBI Taxonomy" id="1482730"/>
    <lineage>
        <taxon>Bacteria</taxon>
        <taxon>Bacillati</taxon>
        <taxon>Bacillota</taxon>
        <taxon>Clostridia</taxon>
        <taxon>Peptostreptococcales</taxon>
        <taxon>Natronincolaceae</taxon>
        <taxon>Alkaliphilus</taxon>
    </lineage>
</organism>
<evidence type="ECO:0000313" key="3">
    <source>
        <dbReference type="Proteomes" id="UP001314796"/>
    </source>
</evidence>
<evidence type="ECO:0000313" key="2">
    <source>
        <dbReference type="EMBL" id="MBM7614241.1"/>
    </source>
</evidence>